<dbReference type="GO" id="GO:0015935">
    <property type="term" value="C:small ribosomal subunit"/>
    <property type="evidence" value="ECO:0007669"/>
    <property type="project" value="TreeGrafter"/>
</dbReference>
<reference evidence="5" key="1">
    <citation type="submission" date="2019-12" db="EMBL/GenBank/DDBJ databases">
        <title>Genome sequence of Babesia ovis.</title>
        <authorList>
            <person name="Yamagishi J."/>
            <person name="Sevinc F."/>
            <person name="Xuan X."/>
        </authorList>
    </citation>
    <scope>NUCLEOTIDE SEQUENCE</scope>
    <source>
        <strain evidence="5">Selcuk</strain>
    </source>
</reference>
<accession>A0A9W5WTW9</accession>
<name>A0A9W5WTW9_BABOV</name>
<dbReference type="PANTHER" id="PTHR21569">
    <property type="entry name" value="RIBOSOMAL PROTEIN S9"/>
    <property type="match status" value="1"/>
</dbReference>
<feature type="compositionally biased region" description="Basic residues" evidence="4">
    <location>
        <begin position="805"/>
        <end position="819"/>
    </location>
</feature>
<dbReference type="Gene3D" id="3.30.230.10">
    <property type="match status" value="1"/>
</dbReference>
<comment type="similarity">
    <text evidence="1">Belongs to the universal ribosomal protein uS9 family.</text>
</comment>
<feature type="compositionally biased region" description="Basic and acidic residues" evidence="4">
    <location>
        <begin position="795"/>
        <end position="804"/>
    </location>
</feature>
<keyword evidence="2 5" id="KW-0689">Ribosomal protein</keyword>
<dbReference type="InterPro" id="IPR014721">
    <property type="entry name" value="Ribsml_uS5_D2-typ_fold_subgr"/>
</dbReference>
<feature type="region of interest" description="Disordered" evidence="4">
    <location>
        <begin position="239"/>
        <end position="281"/>
    </location>
</feature>
<dbReference type="SUPFAM" id="SSF54211">
    <property type="entry name" value="Ribosomal protein S5 domain 2-like"/>
    <property type="match status" value="1"/>
</dbReference>
<feature type="region of interest" description="Disordered" evidence="4">
    <location>
        <begin position="181"/>
        <end position="224"/>
    </location>
</feature>
<keyword evidence="3" id="KW-0687">Ribonucleoprotein</keyword>
<feature type="region of interest" description="Disordered" evidence="4">
    <location>
        <begin position="46"/>
        <end position="125"/>
    </location>
</feature>
<keyword evidence="6" id="KW-1185">Reference proteome</keyword>
<evidence type="ECO:0000313" key="5">
    <source>
        <dbReference type="EMBL" id="GFE53234.1"/>
    </source>
</evidence>
<feature type="compositionally biased region" description="Low complexity" evidence="4">
    <location>
        <begin position="72"/>
        <end position="82"/>
    </location>
</feature>
<dbReference type="Proteomes" id="UP001057455">
    <property type="component" value="Unassembled WGS sequence"/>
</dbReference>
<feature type="region of interest" description="Disordered" evidence="4">
    <location>
        <begin position="795"/>
        <end position="819"/>
    </location>
</feature>
<feature type="compositionally biased region" description="Basic residues" evidence="4">
    <location>
        <begin position="160"/>
        <end position="169"/>
    </location>
</feature>
<dbReference type="GO" id="GO:0003723">
    <property type="term" value="F:RNA binding"/>
    <property type="evidence" value="ECO:0007669"/>
    <property type="project" value="TreeGrafter"/>
</dbReference>
<dbReference type="InterPro" id="IPR020568">
    <property type="entry name" value="Ribosomal_Su5_D2-typ_SF"/>
</dbReference>
<organism evidence="5 6">
    <name type="scientific">Babesia ovis</name>
    <dbReference type="NCBI Taxonomy" id="5869"/>
    <lineage>
        <taxon>Eukaryota</taxon>
        <taxon>Sar</taxon>
        <taxon>Alveolata</taxon>
        <taxon>Apicomplexa</taxon>
        <taxon>Aconoidasida</taxon>
        <taxon>Piroplasmida</taxon>
        <taxon>Babesiidae</taxon>
        <taxon>Babesia</taxon>
    </lineage>
</organism>
<evidence type="ECO:0000256" key="4">
    <source>
        <dbReference type="SAM" id="MobiDB-lite"/>
    </source>
</evidence>
<dbReference type="AlphaFoldDB" id="A0A9W5WTW9"/>
<evidence type="ECO:0000313" key="6">
    <source>
        <dbReference type="Proteomes" id="UP001057455"/>
    </source>
</evidence>
<dbReference type="GO" id="GO:0006412">
    <property type="term" value="P:translation"/>
    <property type="evidence" value="ECO:0007669"/>
    <property type="project" value="InterPro"/>
</dbReference>
<dbReference type="GO" id="GO:0003735">
    <property type="term" value="F:structural constituent of ribosome"/>
    <property type="evidence" value="ECO:0007669"/>
    <property type="project" value="InterPro"/>
</dbReference>
<dbReference type="InterPro" id="IPR000754">
    <property type="entry name" value="Ribosomal_uS9"/>
</dbReference>
<gene>
    <name evidence="5" type="ORF">BaOVIS_006380</name>
</gene>
<feature type="region of interest" description="Disordered" evidence="4">
    <location>
        <begin position="140"/>
        <end position="169"/>
    </location>
</feature>
<feature type="compositionally biased region" description="Acidic residues" evidence="4">
    <location>
        <begin position="258"/>
        <end position="281"/>
    </location>
</feature>
<dbReference type="Pfam" id="PF00380">
    <property type="entry name" value="Ribosomal_S9"/>
    <property type="match status" value="1"/>
</dbReference>
<comment type="caution">
    <text evidence="5">The sequence shown here is derived from an EMBL/GenBank/DDBJ whole genome shotgun (WGS) entry which is preliminary data.</text>
</comment>
<evidence type="ECO:0000256" key="2">
    <source>
        <dbReference type="ARBA" id="ARBA00022980"/>
    </source>
</evidence>
<evidence type="ECO:0000256" key="3">
    <source>
        <dbReference type="ARBA" id="ARBA00023274"/>
    </source>
</evidence>
<dbReference type="OrthoDB" id="10254627at2759"/>
<dbReference type="InterPro" id="IPR023035">
    <property type="entry name" value="Ribosomal_uS9_bac/plastid"/>
</dbReference>
<feature type="compositionally biased region" description="Acidic residues" evidence="4">
    <location>
        <begin position="241"/>
        <end position="250"/>
    </location>
</feature>
<dbReference type="PANTHER" id="PTHR21569:SF1">
    <property type="entry name" value="SMALL RIBOSOMAL SUBUNIT PROTEIN US9M"/>
    <property type="match status" value="1"/>
</dbReference>
<dbReference type="NCBIfam" id="NF001099">
    <property type="entry name" value="PRK00132.1"/>
    <property type="match status" value="1"/>
</dbReference>
<dbReference type="EMBL" id="BLIY01000006">
    <property type="protein sequence ID" value="GFE53234.1"/>
    <property type="molecule type" value="Genomic_DNA"/>
</dbReference>
<dbReference type="GO" id="GO:0005737">
    <property type="term" value="C:cytoplasm"/>
    <property type="evidence" value="ECO:0007669"/>
    <property type="project" value="UniProtKB-ARBA"/>
</dbReference>
<proteinExistence type="inferred from homology"/>
<protein>
    <submittedName>
        <fullName evidence="5">30S ribosomal protein S9</fullName>
    </submittedName>
</protein>
<feature type="compositionally biased region" description="Polar residues" evidence="4">
    <location>
        <begin position="185"/>
        <end position="194"/>
    </location>
</feature>
<evidence type="ECO:0000256" key="1">
    <source>
        <dbReference type="ARBA" id="ARBA00005251"/>
    </source>
</evidence>
<sequence>MLAVHRSSVDKRFFDEEAGGIQYVSANVHMSWRSFPQRLVSLYARPRKAKDSSDTIGDDSELGDSSASTDVTTGETISTNTTGAELDAITADEVNTDSTTVSPEVSPVQKRGRGRPKKGTSEGTKDVDVTAELALNNTGEFQVDTGDTPTVAVATPKEQPKRKKGKSIKRTVRSLRKKLMKNVEDTNSSGSSATGEVVTDSSREEADIEDTYGTTSEEGDIEVDGDDIDAMTEQLVIDTSDGIDDEDELEMSSNTDNGIDDGDDLELLEDTGGSEDDLVEDPLNDSMEDVVVELLEDTDNGIDDDLPLSETSDNEETVTFVKMLEQQLASRRRRLPKSFYAEDLYSTVDNEKLPEGCKTFMDFLNLPKNFDFRSMVNIALQGNDELDGIENLASGASTEEAPRYTGKYSDSFFENMFYSKPYKRRYSSADGEPEAAELDRVYDQIKGKPPGQLVPTQKQSPLEKIREDHLMFDAYGYIRHYLTKLNRYNYQVLSGHHKSDETLNYYLNNEYIDRIRRPFPPKRDHTEMIRNYFSEILPSIMDNLVNLIKDDPNKRRTPSPPLHDFTLAPGFKLPDYMQPGYESDDERTGGYQEADFSRYSSLQGLHEPDKYLHYPYADLEPLYQRQLLAMYLDMLRTGDFGEPETYKKFKSKAASIRNEMYPDQTKLPQEIYGHNIPKTEDLNLDEPVTLTKVYERGGRKRAVAVVYLEPGNGHIIINNRDGYQYVRYCTDRLREMLEPLDAIYAYKKFNIVAKVHGGGISGQTGAIRHALARYITKVLAPKLEPYLKMRGLTKADTRQVERKKTNLRKARKKEHYSKR</sequence>